<name>A0AAV5TGG1_9BILA</name>
<sequence length="61" mass="7186">ARVDAAMEYENAYLRGAFNLTFSTPKWPNLGEKVLSEIEQCRDKNSEMRKQKCVTEWRCRS</sequence>
<proteinExistence type="predicted"/>
<feature type="non-terminal residue" evidence="1">
    <location>
        <position position="1"/>
    </location>
</feature>
<accession>A0AAV5TGG1</accession>
<keyword evidence="2" id="KW-1185">Reference proteome</keyword>
<comment type="caution">
    <text evidence="1">The sequence shown here is derived from an EMBL/GenBank/DDBJ whole genome shotgun (WGS) entry which is preliminary data.</text>
</comment>
<dbReference type="AlphaFoldDB" id="A0AAV5TGG1"/>
<organism evidence="1 2">
    <name type="scientific">Pristionchus entomophagus</name>
    <dbReference type="NCBI Taxonomy" id="358040"/>
    <lineage>
        <taxon>Eukaryota</taxon>
        <taxon>Metazoa</taxon>
        <taxon>Ecdysozoa</taxon>
        <taxon>Nematoda</taxon>
        <taxon>Chromadorea</taxon>
        <taxon>Rhabditida</taxon>
        <taxon>Rhabditina</taxon>
        <taxon>Diplogasteromorpha</taxon>
        <taxon>Diplogasteroidea</taxon>
        <taxon>Neodiplogasteridae</taxon>
        <taxon>Pristionchus</taxon>
    </lineage>
</organism>
<protein>
    <submittedName>
        <fullName evidence="1">Uncharacterized protein</fullName>
    </submittedName>
</protein>
<gene>
    <name evidence="1" type="ORF">PENTCL1PPCAC_15085</name>
</gene>
<evidence type="ECO:0000313" key="2">
    <source>
        <dbReference type="Proteomes" id="UP001432027"/>
    </source>
</evidence>
<reference evidence="1" key="1">
    <citation type="submission" date="2023-10" db="EMBL/GenBank/DDBJ databases">
        <title>Genome assembly of Pristionchus species.</title>
        <authorList>
            <person name="Yoshida K."/>
            <person name="Sommer R.J."/>
        </authorList>
    </citation>
    <scope>NUCLEOTIDE SEQUENCE</scope>
    <source>
        <strain evidence="1">RS0144</strain>
    </source>
</reference>
<dbReference type="Proteomes" id="UP001432027">
    <property type="component" value="Unassembled WGS sequence"/>
</dbReference>
<dbReference type="EMBL" id="BTSX01000004">
    <property type="protein sequence ID" value="GMS92910.1"/>
    <property type="molecule type" value="Genomic_DNA"/>
</dbReference>
<evidence type="ECO:0000313" key="1">
    <source>
        <dbReference type="EMBL" id="GMS92910.1"/>
    </source>
</evidence>
<feature type="non-terminal residue" evidence="1">
    <location>
        <position position="61"/>
    </location>
</feature>